<reference evidence="4 5" key="1">
    <citation type="journal article" date="2015" name="Stand. Genomic Sci.">
        <title>Genomic Encyclopedia of Bacterial and Archaeal Type Strains, Phase III: the genomes of soil and plant-associated and newly described type strains.</title>
        <authorList>
            <person name="Whitman W.B."/>
            <person name="Woyke T."/>
            <person name="Klenk H.P."/>
            <person name="Zhou Y."/>
            <person name="Lilburn T.G."/>
            <person name="Beck B.J."/>
            <person name="De Vos P."/>
            <person name="Vandamme P."/>
            <person name="Eisen J.A."/>
            <person name="Garrity G."/>
            <person name="Hugenholtz P."/>
            <person name="Kyrpides N.C."/>
        </authorList>
    </citation>
    <scope>NUCLEOTIDE SEQUENCE [LARGE SCALE GENOMIC DNA]</scope>
    <source>
        <strain evidence="4 5">CGMCC 1.10124</strain>
    </source>
</reference>
<feature type="compositionally biased region" description="Basic and acidic residues" evidence="1">
    <location>
        <begin position="342"/>
        <end position="363"/>
    </location>
</feature>
<keyword evidence="6" id="KW-1185">Reference proteome</keyword>
<protein>
    <submittedName>
        <fullName evidence="4">Uncharacterized protein</fullName>
    </submittedName>
</protein>
<keyword evidence="2" id="KW-0472">Membrane</keyword>
<dbReference type="Proteomes" id="UP000277326">
    <property type="component" value="Unassembled WGS sequence"/>
</dbReference>
<feature type="compositionally biased region" description="Basic and acidic residues" evidence="1">
    <location>
        <begin position="402"/>
        <end position="414"/>
    </location>
</feature>
<proteinExistence type="predicted"/>
<dbReference type="OrthoDB" id="275795at2157"/>
<feature type="transmembrane region" description="Helical" evidence="2">
    <location>
        <begin position="138"/>
        <end position="160"/>
    </location>
</feature>
<evidence type="ECO:0000313" key="4">
    <source>
        <dbReference type="EMBL" id="RMB12924.1"/>
    </source>
</evidence>
<dbReference type="KEGG" id="haer:DU502_15455"/>
<evidence type="ECO:0000313" key="6">
    <source>
        <dbReference type="Proteomes" id="UP000282007"/>
    </source>
</evidence>
<reference evidence="4" key="3">
    <citation type="submission" date="2018-10" db="EMBL/GenBank/DDBJ databases">
        <authorList>
            <person name="Whitman W."/>
            <person name="Huntemann M."/>
            <person name="Clum A."/>
            <person name="Pillay M."/>
            <person name="Palaniappan K."/>
            <person name="Varghese N."/>
            <person name="Mikhailova N."/>
            <person name="Stamatis D."/>
            <person name="Reddy T."/>
            <person name="Daum C."/>
            <person name="Shapiro N."/>
            <person name="Ivanova N."/>
            <person name="Kyrpides N."/>
            <person name="Woyke T."/>
        </authorList>
    </citation>
    <scope>NUCLEOTIDE SEQUENCE</scope>
    <source>
        <strain evidence="4">CGMCC 1.10124</strain>
    </source>
</reference>
<evidence type="ECO:0000313" key="3">
    <source>
        <dbReference type="EMBL" id="AZH26686.1"/>
    </source>
</evidence>
<feature type="transmembrane region" description="Helical" evidence="2">
    <location>
        <begin position="180"/>
        <end position="203"/>
    </location>
</feature>
<reference evidence="3 6" key="2">
    <citation type="submission" date="2018-07" db="EMBL/GenBank/DDBJ databases">
        <title>Genome sequences of Haloplanus aerogenes JCM 16430T.</title>
        <authorList>
            <person name="Kim Y.B."/>
            <person name="Roh S.W."/>
        </authorList>
    </citation>
    <scope>NUCLEOTIDE SEQUENCE [LARGE SCALE GENOMIC DNA]</scope>
    <source>
        <strain evidence="3 6">JCM 16430</strain>
    </source>
</reference>
<keyword evidence="2" id="KW-1133">Transmembrane helix</keyword>
<dbReference type="Proteomes" id="UP000282007">
    <property type="component" value="Chromosome"/>
</dbReference>
<accession>A0A3M0CU28</accession>
<dbReference type="GeneID" id="38472711"/>
<evidence type="ECO:0000256" key="1">
    <source>
        <dbReference type="SAM" id="MobiDB-lite"/>
    </source>
</evidence>
<name>A0A3M0CU28_9EURY</name>
<feature type="transmembrane region" description="Helical" evidence="2">
    <location>
        <begin position="108"/>
        <end position="126"/>
    </location>
</feature>
<feature type="region of interest" description="Disordered" evidence="1">
    <location>
        <begin position="342"/>
        <end position="414"/>
    </location>
</feature>
<feature type="compositionally biased region" description="Basic residues" evidence="1">
    <location>
        <begin position="369"/>
        <end position="379"/>
    </location>
</feature>
<keyword evidence="2" id="KW-0812">Transmembrane</keyword>
<gene>
    <name evidence="4" type="ORF">ATH50_3080</name>
    <name evidence="3" type="ORF">DU502_15455</name>
</gene>
<dbReference type="InterPro" id="IPR045782">
    <property type="entry name" value="TrbL_3"/>
</dbReference>
<evidence type="ECO:0000313" key="5">
    <source>
        <dbReference type="Proteomes" id="UP000277326"/>
    </source>
</evidence>
<organism evidence="4 5">
    <name type="scientific">Haloplanus aerogenes</name>
    <dbReference type="NCBI Taxonomy" id="660522"/>
    <lineage>
        <taxon>Archaea</taxon>
        <taxon>Methanobacteriati</taxon>
        <taxon>Methanobacteriota</taxon>
        <taxon>Stenosarchaea group</taxon>
        <taxon>Halobacteria</taxon>
        <taxon>Halobacteriales</taxon>
        <taxon>Haloferacaceae</taxon>
        <taxon>Haloplanus</taxon>
    </lineage>
</organism>
<dbReference type="EMBL" id="CP034145">
    <property type="protein sequence ID" value="AZH26686.1"/>
    <property type="molecule type" value="Genomic_DNA"/>
</dbReference>
<feature type="transmembrane region" description="Helical" evidence="2">
    <location>
        <begin position="240"/>
        <end position="262"/>
    </location>
</feature>
<feature type="compositionally biased region" description="Basic and acidic residues" evidence="1">
    <location>
        <begin position="380"/>
        <end position="395"/>
    </location>
</feature>
<dbReference type="EMBL" id="REFS01000006">
    <property type="protein sequence ID" value="RMB12924.1"/>
    <property type="molecule type" value="Genomic_DNA"/>
</dbReference>
<feature type="transmembrane region" description="Helical" evidence="2">
    <location>
        <begin position="210"/>
        <end position="228"/>
    </location>
</feature>
<dbReference type="AlphaFoldDB" id="A0A3M0CU28"/>
<feature type="transmembrane region" description="Helical" evidence="2">
    <location>
        <begin position="274"/>
        <end position="292"/>
    </location>
</feature>
<dbReference type="Pfam" id="PF19590">
    <property type="entry name" value="TrbL_3"/>
    <property type="match status" value="1"/>
</dbReference>
<sequence>MNRRTLFILGVTMFLALAAATPAAAQEEDEEDEGPVIDLSALTDAIEDLVDEVEQLGDDLGDIIVEAGLTLLVEPFHALVQTISETLSYVMVSYPDVKHQDVLDVHHTVFQLTLLLAVPVLIWIGFQHITGRADGIRPTVELLAVVAAGGVSPWLLYYPVELSRLAAAALRPGPVSTMSGLSVTLTTAVVIWIQAAVLLALVILFIVQSFYLLFYVAASPLIFLLTYFQPTRKFASPLTGLFIGFLLIGPMDLIAYQLVLALLDMQGQNALPQYIWGLGGYFVMLALPFQILSSSSSLVLPALLFSRNAAGKAGDRVKPKVREQYQNFREKGTQRINQARNRFAEKKPDQVRLQHRSNNEVEMHQTGGRLHRAKRKVKDRIRQDETKVDVEENWHQDQNGDWTKETELRGRGDK</sequence>
<evidence type="ECO:0000256" key="2">
    <source>
        <dbReference type="SAM" id="Phobius"/>
    </source>
</evidence>
<dbReference type="RefSeq" id="WP_121921644.1">
    <property type="nucleotide sequence ID" value="NZ_CP034145.1"/>
</dbReference>